<protein>
    <submittedName>
        <fullName evidence="1">Uncharacterized protein</fullName>
    </submittedName>
</protein>
<dbReference type="Proteomes" id="UP001055879">
    <property type="component" value="Linkage Group LG01"/>
</dbReference>
<sequence>MDVRVLDDIWLLLDSSNRMEIGVLDDIWLLWRDSMGVGQWHGSGQQGTSVWGGSRGIDIGVTGFDYGASRGFLRDWMGLLLANGIICVESS</sequence>
<accession>A0ACB9FH33</accession>
<comment type="caution">
    <text evidence="1">The sequence shown here is derived from an EMBL/GenBank/DDBJ whole genome shotgun (WGS) entry which is preliminary data.</text>
</comment>
<keyword evidence="2" id="KW-1185">Reference proteome</keyword>
<organism evidence="1 2">
    <name type="scientific">Arctium lappa</name>
    <name type="common">Greater burdock</name>
    <name type="synonym">Lappa major</name>
    <dbReference type="NCBI Taxonomy" id="4217"/>
    <lineage>
        <taxon>Eukaryota</taxon>
        <taxon>Viridiplantae</taxon>
        <taxon>Streptophyta</taxon>
        <taxon>Embryophyta</taxon>
        <taxon>Tracheophyta</taxon>
        <taxon>Spermatophyta</taxon>
        <taxon>Magnoliopsida</taxon>
        <taxon>eudicotyledons</taxon>
        <taxon>Gunneridae</taxon>
        <taxon>Pentapetalae</taxon>
        <taxon>asterids</taxon>
        <taxon>campanulids</taxon>
        <taxon>Asterales</taxon>
        <taxon>Asteraceae</taxon>
        <taxon>Carduoideae</taxon>
        <taxon>Cardueae</taxon>
        <taxon>Arctiinae</taxon>
        <taxon>Arctium</taxon>
    </lineage>
</organism>
<evidence type="ECO:0000313" key="1">
    <source>
        <dbReference type="EMBL" id="KAI3770301.1"/>
    </source>
</evidence>
<reference evidence="1 2" key="2">
    <citation type="journal article" date="2022" name="Mol. Ecol. Resour.">
        <title>The genomes of chicory, endive, great burdock and yacon provide insights into Asteraceae paleo-polyploidization history and plant inulin production.</title>
        <authorList>
            <person name="Fan W."/>
            <person name="Wang S."/>
            <person name="Wang H."/>
            <person name="Wang A."/>
            <person name="Jiang F."/>
            <person name="Liu H."/>
            <person name="Zhao H."/>
            <person name="Xu D."/>
            <person name="Zhang Y."/>
        </authorList>
    </citation>
    <scope>NUCLEOTIDE SEQUENCE [LARGE SCALE GENOMIC DNA]</scope>
    <source>
        <strain evidence="2">cv. Niubang</strain>
    </source>
</reference>
<name>A0ACB9FH33_ARCLA</name>
<evidence type="ECO:0000313" key="2">
    <source>
        <dbReference type="Proteomes" id="UP001055879"/>
    </source>
</evidence>
<dbReference type="EMBL" id="CM042047">
    <property type="protein sequence ID" value="KAI3770301.1"/>
    <property type="molecule type" value="Genomic_DNA"/>
</dbReference>
<reference evidence="2" key="1">
    <citation type="journal article" date="2022" name="Mol. Ecol. Resour.">
        <title>The genomes of chicory, endive, great burdock and yacon provide insights into Asteraceae palaeo-polyploidization history and plant inulin production.</title>
        <authorList>
            <person name="Fan W."/>
            <person name="Wang S."/>
            <person name="Wang H."/>
            <person name="Wang A."/>
            <person name="Jiang F."/>
            <person name="Liu H."/>
            <person name="Zhao H."/>
            <person name="Xu D."/>
            <person name="Zhang Y."/>
        </authorList>
    </citation>
    <scope>NUCLEOTIDE SEQUENCE [LARGE SCALE GENOMIC DNA]</scope>
    <source>
        <strain evidence="2">cv. Niubang</strain>
    </source>
</reference>
<proteinExistence type="predicted"/>
<gene>
    <name evidence="1" type="ORF">L6452_01429</name>
</gene>